<dbReference type="EMBL" id="JABVEC010000010">
    <property type="protein sequence ID" value="MBC6466938.1"/>
    <property type="molecule type" value="Genomic_DNA"/>
</dbReference>
<evidence type="ECO:0000313" key="2">
    <source>
        <dbReference type="Proteomes" id="UP000805614"/>
    </source>
</evidence>
<organism evidence="1 2">
    <name type="scientific">Actinomadura alba</name>
    <dbReference type="NCBI Taxonomy" id="406431"/>
    <lineage>
        <taxon>Bacteria</taxon>
        <taxon>Bacillati</taxon>
        <taxon>Actinomycetota</taxon>
        <taxon>Actinomycetes</taxon>
        <taxon>Streptosporangiales</taxon>
        <taxon>Thermomonosporaceae</taxon>
        <taxon>Actinomadura</taxon>
    </lineage>
</organism>
<accession>A0ABR7LQJ9</accession>
<dbReference type="Proteomes" id="UP000805614">
    <property type="component" value="Unassembled WGS sequence"/>
</dbReference>
<proteinExistence type="predicted"/>
<evidence type="ECO:0008006" key="3">
    <source>
        <dbReference type="Google" id="ProtNLM"/>
    </source>
</evidence>
<comment type="caution">
    <text evidence="1">The sequence shown here is derived from an EMBL/GenBank/DDBJ whole genome shotgun (WGS) entry which is preliminary data.</text>
</comment>
<sequence length="85" mass="9703">MELKDATRVILMESAAQPDLLRHASNVYDEFAADRQVHYSSLSWMLKRAVVTNVLAGLKERDNATFTDVVTTLTREIDRQAPVRR</sequence>
<protein>
    <recommendedName>
        <fullName evidence="3">Transcriptional regulator</fullName>
    </recommendedName>
</protein>
<evidence type="ECO:0000313" key="1">
    <source>
        <dbReference type="EMBL" id="MBC6466938.1"/>
    </source>
</evidence>
<dbReference type="RefSeq" id="WP_187243947.1">
    <property type="nucleotide sequence ID" value="NZ_BAAAOK010000027.1"/>
</dbReference>
<reference evidence="1 2" key="1">
    <citation type="submission" date="2020-06" db="EMBL/GenBank/DDBJ databases">
        <title>Actinomadura xiongansis sp. nov., isolated from soil of Baiyangdian.</title>
        <authorList>
            <person name="Zhang X."/>
        </authorList>
    </citation>
    <scope>NUCLEOTIDE SEQUENCE [LARGE SCALE GENOMIC DNA]</scope>
    <source>
        <strain evidence="1 2">HBUM206468</strain>
    </source>
</reference>
<keyword evidence="2" id="KW-1185">Reference proteome</keyword>
<gene>
    <name evidence="1" type="ORF">HKK74_15720</name>
</gene>
<name>A0ABR7LQJ9_9ACTN</name>